<comment type="caution">
    <text evidence="5">The sequence shown here is derived from an EMBL/GenBank/DDBJ whole genome shotgun (WGS) entry which is preliminary data.</text>
</comment>
<keyword evidence="1 5" id="KW-0413">Isomerase</keyword>
<dbReference type="InterPro" id="IPR050245">
    <property type="entry name" value="PrsA_foldase"/>
</dbReference>
<dbReference type="AlphaFoldDB" id="A0A7X6I986"/>
<feature type="coiled-coil region" evidence="2">
    <location>
        <begin position="97"/>
        <end position="124"/>
    </location>
</feature>
<dbReference type="PROSITE" id="PS01096">
    <property type="entry name" value="PPIC_PPIASE_1"/>
    <property type="match status" value="1"/>
</dbReference>
<evidence type="ECO:0000313" key="5">
    <source>
        <dbReference type="EMBL" id="NKE69141.1"/>
    </source>
</evidence>
<dbReference type="SUPFAM" id="SSF54534">
    <property type="entry name" value="FKBP-like"/>
    <property type="match status" value="1"/>
</dbReference>
<accession>A0A7X6I986</accession>
<evidence type="ECO:0000313" key="6">
    <source>
        <dbReference type="Proteomes" id="UP000534783"/>
    </source>
</evidence>
<dbReference type="PANTHER" id="PTHR47245">
    <property type="entry name" value="PEPTIDYLPROLYL ISOMERASE"/>
    <property type="match status" value="1"/>
</dbReference>
<dbReference type="Gene3D" id="1.10.8.1040">
    <property type="match status" value="1"/>
</dbReference>
<feature type="compositionally biased region" description="Basic and acidic residues" evidence="3">
    <location>
        <begin position="291"/>
        <end position="308"/>
    </location>
</feature>
<dbReference type="PANTHER" id="PTHR47245:SF2">
    <property type="entry name" value="PEPTIDYL-PROLYL CIS-TRANS ISOMERASE HP_0175-RELATED"/>
    <property type="match status" value="1"/>
</dbReference>
<keyword evidence="2" id="KW-0175">Coiled coil</keyword>
<keyword evidence="6" id="KW-1185">Reference proteome</keyword>
<feature type="domain" description="PpiC" evidence="4">
    <location>
        <begin position="148"/>
        <end position="238"/>
    </location>
</feature>
<sequence>MSPHIYDSEVSMSLKQMIALVSFLTLSIVAQGTLFSIVNAAEDEVANINGASISSDEFQKRMERLTREGQGNFDTAEGKEELLDILISREVLNQEGKRLGLDKKKEVKERIEELTKEVMISEVVNQIAAEKLTDAEMKKYYNKNKAEFKEVRASHILVKTEEEAKEIKKKLDQGGDFAALAKEKSTDPGSAPRGGDLGFFTKDRMVKAFSDAAFSLKVNEISKPVQSPFGFHIIKVVETKDAKNFEELAPAQLQNIRGTMINDEIDQLKEKAKIKINKNRLMQISSVPPDHSMDGPGEHSMSDPPSEK</sequence>
<dbReference type="Pfam" id="PF13623">
    <property type="entry name" value="SurA_N_2"/>
    <property type="match status" value="1"/>
</dbReference>
<dbReference type="InterPro" id="IPR027304">
    <property type="entry name" value="Trigger_fact/SurA_dom_sf"/>
</dbReference>
<protein>
    <submittedName>
        <fullName evidence="5">Peptidylprolyl isomerase</fullName>
    </submittedName>
</protein>
<dbReference type="InterPro" id="IPR000297">
    <property type="entry name" value="PPIase_PpiC"/>
</dbReference>
<organism evidence="5 6">
    <name type="scientific">Candidatus Manganitrophus noduliformans</name>
    <dbReference type="NCBI Taxonomy" id="2606439"/>
    <lineage>
        <taxon>Bacteria</taxon>
        <taxon>Pseudomonadati</taxon>
        <taxon>Nitrospirota</taxon>
        <taxon>Nitrospiria</taxon>
        <taxon>Candidatus Troglogloeales</taxon>
        <taxon>Candidatus Manganitrophaceae</taxon>
        <taxon>Candidatus Manganitrophus</taxon>
    </lineage>
</organism>
<evidence type="ECO:0000256" key="3">
    <source>
        <dbReference type="SAM" id="MobiDB-lite"/>
    </source>
</evidence>
<dbReference type="EMBL" id="VTOW01000001">
    <property type="protein sequence ID" value="NKE69141.1"/>
    <property type="molecule type" value="Genomic_DNA"/>
</dbReference>
<evidence type="ECO:0000256" key="2">
    <source>
        <dbReference type="SAM" id="Coils"/>
    </source>
</evidence>
<evidence type="ECO:0000256" key="1">
    <source>
        <dbReference type="PROSITE-ProRule" id="PRU00278"/>
    </source>
</evidence>
<gene>
    <name evidence="5" type="ORF">MNODULE_00030</name>
</gene>
<evidence type="ECO:0000259" key="4">
    <source>
        <dbReference type="PROSITE" id="PS50198"/>
    </source>
</evidence>
<dbReference type="GO" id="GO:0003755">
    <property type="term" value="F:peptidyl-prolyl cis-trans isomerase activity"/>
    <property type="evidence" value="ECO:0007669"/>
    <property type="project" value="UniProtKB-KW"/>
</dbReference>
<dbReference type="PROSITE" id="PS50198">
    <property type="entry name" value="PPIC_PPIASE_2"/>
    <property type="match status" value="1"/>
</dbReference>
<dbReference type="InterPro" id="IPR046357">
    <property type="entry name" value="PPIase_dom_sf"/>
</dbReference>
<dbReference type="SUPFAM" id="SSF109998">
    <property type="entry name" value="Triger factor/SurA peptide-binding domain-like"/>
    <property type="match status" value="1"/>
</dbReference>
<keyword evidence="1" id="KW-0697">Rotamase</keyword>
<proteinExistence type="predicted"/>
<feature type="region of interest" description="Disordered" evidence="3">
    <location>
        <begin position="283"/>
        <end position="308"/>
    </location>
</feature>
<reference evidence="5 6" key="1">
    <citation type="journal article" date="2020" name="Nature">
        <title>Bacterial chemolithoautotrophy via manganese oxidation.</title>
        <authorList>
            <person name="Yu H."/>
            <person name="Leadbetter J.R."/>
        </authorList>
    </citation>
    <scope>NUCLEOTIDE SEQUENCE [LARGE SCALE GENOMIC DNA]</scope>
    <source>
        <strain evidence="5 6">Mn-1</strain>
    </source>
</reference>
<dbReference type="Pfam" id="PF13616">
    <property type="entry name" value="Rotamase_3"/>
    <property type="match status" value="1"/>
</dbReference>
<dbReference type="Proteomes" id="UP000534783">
    <property type="component" value="Unassembled WGS sequence"/>
</dbReference>
<dbReference type="Gene3D" id="3.10.50.40">
    <property type="match status" value="1"/>
</dbReference>
<name>A0A7X6I986_9BACT</name>
<dbReference type="InterPro" id="IPR023058">
    <property type="entry name" value="PPIase_PpiC_CS"/>
</dbReference>